<keyword evidence="10" id="KW-1185">Reference proteome</keyword>
<dbReference type="EMBL" id="CP007030">
    <property type="protein sequence ID" value="AHF01442.1"/>
    <property type="molecule type" value="Genomic_DNA"/>
</dbReference>
<proteinExistence type="inferred from homology"/>
<dbReference type="CDD" id="cd02570">
    <property type="entry name" value="PseudoU_synth_EcTruA"/>
    <property type="match status" value="1"/>
</dbReference>
<dbReference type="Pfam" id="PF01416">
    <property type="entry name" value="PseudoU_synth_1"/>
    <property type="match status" value="2"/>
</dbReference>
<keyword evidence="3 4" id="KW-0413">Isomerase</keyword>
<dbReference type="eggNOG" id="COG0101">
    <property type="taxonomic scope" value="Bacteria"/>
</dbReference>
<dbReference type="PANTHER" id="PTHR11142:SF0">
    <property type="entry name" value="TRNA PSEUDOURIDINE SYNTHASE-LIKE 1"/>
    <property type="match status" value="1"/>
</dbReference>
<name>W0DSL6_9GAMM</name>
<dbReference type="GO" id="GO:0003723">
    <property type="term" value="F:RNA binding"/>
    <property type="evidence" value="ECO:0007669"/>
    <property type="project" value="InterPro"/>
</dbReference>
<feature type="domain" description="Pseudouridine synthase I TruA alpha/beta" evidence="8">
    <location>
        <begin position="144"/>
        <end position="243"/>
    </location>
</feature>
<evidence type="ECO:0000256" key="6">
    <source>
        <dbReference type="PIRSR" id="PIRSR001430-2"/>
    </source>
</evidence>
<comment type="similarity">
    <text evidence="1 4 7">Belongs to the tRNA pseudouridine synthase TruA family.</text>
</comment>
<dbReference type="GO" id="GO:0031119">
    <property type="term" value="P:tRNA pseudouridine synthesis"/>
    <property type="evidence" value="ECO:0007669"/>
    <property type="project" value="UniProtKB-UniRule"/>
</dbReference>
<dbReference type="PANTHER" id="PTHR11142">
    <property type="entry name" value="PSEUDOURIDYLATE SYNTHASE"/>
    <property type="match status" value="1"/>
</dbReference>
<dbReference type="Proteomes" id="UP000005380">
    <property type="component" value="Chromosome"/>
</dbReference>
<dbReference type="InterPro" id="IPR001406">
    <property type="entry name" value="PsdUridine_synth_TruA"/>
</dbReference>
<evidence type="ECO:0000256" key="3">
    <source>
        <dbReference type="ARBA" id="ARBA00023235"/>
    </source>
</evidence>
<evidence type="ECO:0000256" key="5">
    <source>
        <dbReference type="PIRSR" id="PIRSR001430-1"/>
    </source>
</evidence>
<dbReference type="STRING" id="717772.THIAE_06450"/>
<organism evidence="9 10">
    <name type="scientific">Thiomicrospira aerophila AL3</name>
    <dbReference type="NCBI Taxonomy" id="717772"/>
    <lineage>
        <taxon>Bacteria</taxon>
        <taxon>Pseudomonadati</taxon>
        <taxon>Pseudomonadota</taxon>
        <taxon>Gammaproteobacteria</taxon>
        <taxon>Thiotrichales</taxon>
        <taxon>Piscirickettsiaceae</taxon>
        <taxon>Thiomicrospira</taxon>
    </lineage>
</organism>
<comment type="catalytic activity">
    <reaction evidence="4 7">
        <text>uridine(38/39/40) in tRNA = pseudouridine(38/39/40) in tRNA</text>
        <dbReference type="Rhea" id="RHEA:22376"/>
        <dbReference type="Rhea" id="RHEA-COMP:10085"/>
        <dbReference type="Rhea" id="RHEA-COMP:10087"/>
        <dbReference type="ChEBI" id="CHEBI:65314"/>
        <dbReference type="ChEBI" id="CHEBI:65315"/>
        <dbReference type="EC" id="5.4.99.12"/>
    </reaction>
</comment>
<dbReference type="NCBIfam" id="TIGR00071">
    <property type="entry name" value="hisT_truA"/>
    <property type="match status" value="1"/>
</dbReference>
<dbReference type="InParanoid" id="W0DSL6"/>
<evidence type="ECO:0000313" key="9">
    <source>
        <dbReference type="EMBL" id="AHF01442.1"/>
    </source>
</evidence>
<dbReference type="HAMAP" id="MF_00171">
    <property type="entry name" value="TruA"/>
    <property type="match status" value="1"/>
</dbReference>
<accession>W0DSL6</accession>
<dbReference type="Gene3D" id="3.30.70.580">
    <property type="entry name" value="Pseudouridine synthase I, catalytic domain, N-terminal subdomain"/>
    <property type="match status" value="1"/>
</dbReference>
<dbReference type="EC" id="5.4.99.12" evidence="4"/>
<dbReference type="InterPro" id="IPR020103">
    <property type="entry name" value="PsdUridine_synth_cat_dom_sf"/>
</dbReference>
<protein>
    <recommendedName>
        <fullName evidence="4">tRNA pseudouridine synthase A</fullName>
        <ecNumber evidence="4">5.4.99.12</ecNumber>
    </recommendedName>
    <alternativeName>
        <fullName evidence="4">tRNA pseudouridine(38-40) synthase</fullName>
    </alternativeName>
    <alternativeName>
        <fullName evidence="4">tRNA pseudouridylate synthase I</fullName>
    </alternativeName>
    <alternativeName>
        <fullName evidence="4">tRNA-uridine isomerase I</fullName>
    </alternativeName>
</protein>
<dbReference type="FunCoup" id="W0DSL6">
    <property type="interactions" value="451"/>
</dbReference>
<feature type="binding site" evidence="4 6">
    <location>
        <position position="109"/>
    </location>
    <ligand>
        <name>substrate</name>
    </ligand>
</feature>
<feature type="domain" description="Pseudouridine synthase I TruA alpha/beta" evidence="8">
    <location>
        <begin position="8"/>
        <end position="102"/>
    </location>
</feature>
<evidence type="ECO:0000313" key="10">
    <source>
        <dbReference type="Proteomes" id="UP000005380"/>
    </source>
</evidence>
<evidence type="ECO:0000256" key="1">
    <source>
        <dbReference type="ARBA" id="ARBA00009375"/>
    </source>
</evidence>
<gene>
    <name evidence="4 9" type="primary">truA</name>
    <name evidence="9" type="ORF">THIAE_06450</name>
</gene>
<sequence>MRWALGVEYVGTAYCGWQRQAHCDSVQGRLEQALSYIAQSSIEVHCAGRTDAGVHGFGQVVHFDTDKSRPTSAWVQGVNTQLPRDIRVVWAHQVDQGFHARFSAQARQYRYVIYNRQQPSALLHGRVHWERHRLDEHMMHCAGQALLGEQDFSSFRAAQCQAQHGRRELQLLNVSRYGDFVHLDIKANAFVHHMVRNIAGTLMQIGRGEKPADWAGELLAMQDRTLAYATAPAEGLYFVKAFYAESFSLPQLPVNEVLW</sequence>
<feature type="active site" description="Nucleophile" evidence="4 5">
    <location>
        <position position="51"/>
    </location>
</feature>
<comment type="subunit">
    <text evidence="4">Homodimer.</text>
</comment>
<dbReference type="AlphaFoldDB" id="W0DSL6"/>
<dbReference type="HOGENOM" id="CLU_014673_0_2_6"/>
<evidence type="ECO:0000256" key="2">
    <source>
        <dbReference type="ARBA" id="ARBA00022694"/>
    </source>
</evidence>
<dbReference type="PIRSF" id="PIRSF001430">
    <property type="entry name" value="tRNA_psdUrid_synth"/>
    <property type="match status" value="1"/>
</dbReference>
<evidence type="ECO:0000256" key="4">
    <source>
        <dbReference type="HAMAP-Rule" id="MF_00171"/>
    </source>
</evidence>
<dbReference type="InterPro" id="IPR020097">
    <property type="entry name" value="PsdUridine_synth_TruA_a/b_dom"/>
</dbReference>
<dbReference type="KEGG" id="tao:THIAE_06450"/>
<dbReference type="FunFam" id="3.30.70.580:FF:000001">
    <property type="entry name" value="tRNA pseudouridine synthase A"/>
    <property type="match status" value="1"/>
</dbReference>
<evidence type="ECO:0000259" key="8">
    <source>
        <dbReference type="Pfam" id="PF01416"/>
    </source>
</evidence>
<keyword evidence="2 4" id="KW-0819">tRNA processing</keyword>
<evidence type="ECO:0000256" key="7">
    <source>
        <dbReference type="RuleBase" id="RU003792"/>
    </source>
</evidence>
<comment type="function">
    <text evidence="4">Formation of pseudouridine at positions 38, 39 and 40 in the anticodon stem and loop of transfer RNAs.</text>
</comment>
<dbReference type="SUPFAM" id="SSF55120">
    <property type="entry name" value="Pseudouridine synthase"/>
    <property type="match status" value="1"/>
</dbReference>
<reference evidence="9 10" key="1">
    <citation type="submission" date="2013-12" db="EMBL/GenBank/DDBJ databases">
        <authorList>
            <consortium name="DOE Joint Genome Institute"/>
            <person name="Kappler U."/>
            <person name="Huntemann M."/>
            <person name="Han J."/>
            <person name="Chen A."/>
            <person name="Kyrpides N."/>
            <person name="Mavromatis K."/>
            <person name="Markowitz V."/>
            <person name="Palaniappan K."/>
            <person name="Ivanova N."/>
            <person name="Schaumberg A."/>
            <person name="Pati A."/>
            <person name="Liolios K."/>
            <person name="Nordberg H.P."/>
            <person name="Cantor M.N."/>
            <person name="Hua S.X."/>
            <person name="Woyke T."/>
        </authorList>
    </citation>
    <scope>NUCLEOTIDE SEQUENCE [LARGE SCALE GENOMIC DNA]</scope>
    <source>
        <strain evidence="10">AL2</strain>
    </source>
</reference>
<dbReference type="InterPro" id="IPR020095">
    <property type="entry name" value="PsdUridine_synth_TruA_C"/>
</dbReference>
<dbReference type="GO" id="GO:0160147">
    <property type="term" value="F:tRNA pseudouridine(38-40) synthase activity"/>
    <property type="evidence" value="ECO:0007669"/>
    <property type="project" value="UniProtKB-EC"/>
</dbReference>
<dbReference type="InterPro" id="IPR020094">
    <property type="entry name" value="TruA/RsuA/RluB/E/F_N"/>
</dbReference>
<dbReference type="Gene3D" id="3.30.70.660">
    <property type="entry name" value="Pseudouridine synthase I, catalytic domain, C-terminal subdomain"/>
    <property type="match status" value="1"/>
</dbReference>
<comment type="caution">
    <text evidence="4">Lacks conserved residue(s) required for the propagation of feature annotation.</text>
</comment>